<dbReference type="EMBL" id="MZMT01000023">
    <property type="protein sequence ID" value="PIO45223.1"/>
    <property type="molecule type" value="Genomic_DNA"/>
</dbReference>
<comment type="caution">
    <text evidence="1">The sequence shown here is derived from an EMBL/GenBank/DDBJ whole genome shotgun (WGS) entry which is preliminary data.</text>
</comment>
<proteinExistence type="predicted"/>
<dbReference type="AlphaFoldDB" id="A0A2N9W0F5"/>
<evidence type="ECO:0000313" key="1">
    <source>
        <dbReference type="EMBL" id="PIO45223.1"/>
    </source>
</evidence>
<keyword evidence="2" id="KW-1185">Reference proteome</keyword>
<dbReference type="Proteomes" id="UP000232163">
    <property type="component" value="Unassembled WGS sequence"/>
</dbReference>
<reference evidence="1 2" key="1">
    <citation type="journal article" date="2017" name="Int J Environ Stud">
        <title>Does the Miocene-Pliocene relict legume Oxytropis triphylla form nitrogen-fixing nodules with a combination of bacterial strains?</title>
        <authorList>
            <person name="Safronova V."/>
            <person name="Belimov A."/>
            <person name="Sazanova A."/>
            <person name="Kuznetsova I."/>
            <person name="Popova J."/>
            <person name="Andronov E."/>
            <person name="Verkhozina A."/>
            <person name="Tikhonovich I."/>
        </authorList>
    </citation>
    <scope>NUCLEOTIDE SEQUENCE [LARGE SCALE GENOMIC DNA]</scope>
    <source>
        <strain evidence="1 2">Tri-38</strain>
    </source>
</reference>
<evidence type="ECO:0000313" key="2">
    <source>
        <dbReference type="Proteomes" id="UP000232163"/>
    </source>
</evidence>
<sequence>MREIEMTLRFALSKLLTIVLRLWGVDAGKRLAKRDGILIDFANAAARRSYARAARAEAAVSRSPKAPE</sequence>
<gene>
    <name evidence="1" type="ORF">B5P45_09320</name>
</gene>
<accession>A0A2N9W0F5</accession>
<organism evidence="1 2">
    <name type="scientific">Phyllobacterium zundukense</name>
    <dbReference type="NCBI Taxonomy" id="1867719"/>
    <lineage>
        <taxon>Bacteria</taxon>
        <taxon>Pseudomonadati</taxon>
        <taxon>Pseudomonadota</taxon>
        <taxon>Alphaproteobacteria</taxon>
        <taxon>Hyphomicrobiales</taxon>
        <taxon>Phyllobacteriaceae</taxon>
        <taxon>Phyllobacterium</taxon>
    </lineage>
</organism>
<name>A0A2N9W0F5_9HYPH</name>
<protein>
    <submittedName>
        <fullName evidence="1">Uncharacterized protein</fullName>
    </submittedName>
</protein>